<name>W0EGJ1_9FIRM</name>
<accession>W0EGJ1</accession>
<keyword evidence="2" id="KW-1185">Reference proteome</keyword>
<evidence type="ECO:0000313" key="2">
    <source>
        <dbReference type="Proteomes" id="UP000010847"/>
    </source>
</evidence>
<sequence>MVSGGFPSFQAFGVSHSGVGAVGGGNLTTWNKAAWRSASSLIFL</sequence>
<dbReference type="HOGENOM" id="CLU_3215360_0_0_9"/>
<dbReference type="AlphaFoldDB" id="W0EGJ1"/>
<gene>
    <name evidence="1" type="ORF">DESME_10825</name>
</gene>
<evidence type="ECO:0000313" key="1">
    <source>
        <dbReference type="EMBL" id="AHF08638.1"/>
    </source>
</evidence>
<dbReference type="Proteomes" id="UP000010847">
    <property type="component" value="Chromosome"/>
</dbReference>
<protein>
    <submittedName>
        <fullName evidence="1">Uncharacterized protein</fullName>
    </submittedName>
</protein>
<organism evidence="1 2">
    <name type="scientific">Desulfitobacterium metallireducens DSM 15288</name>
    <dbReference type="NCBI Taxonomy" id="871968"/>
    <lineage>
        <taxon>Bacteria</taxon>
        <taxon>Bacillati</taxon>
        <taxon>Bacillota</taxon>
        <taxon>Clostridia</taxon>
        <taxon>Eubacteriales</taxon>
        <taxon>Desulfitobacteriaceae</taxon>
        <taxon>Desulfitobacterium</taxon>
    </lineage>
</organism>
<proteinExistence type="predicted"/>
<dbReference type="KEGG" id="dmt:DESME_10825"/>
<dbReference type="EMBL" id="CP007032">
    <property type="protein sequence ID" value="AHF08638.1"/>
    <property type="molecule type" value="Genomic_DNA"/>
</dbReference>
<reference evidence="1 2" key="1">
    <citation type="submission" date="2013-12" db="EMBL/GenBank/DDBJ databases">
        <authorList>
            <consortium name="DOE Joint Genome Institute"/>
            <person name="Smidt H."/>
            <person name="Huntemann M."/>
            <person name="Han J."/>
            <person name="Chen A."/>
            <person name="Kyrpides N."/>
            <person name="Mavromatis K."/>
            <person name="Markowitz V."/>
            <person name="Palaniappan K."/>
            <person name="Ivanova N."/>
            <person name="Schaumberg A."/>
            <person name="Pati A."/>
            <person name="Liolios K."/>
            <person name="Nordberg H.P."/>
            <person name="Cantor M.N."/>
            <person name="Hua S.X."/>
            <person name="Woyke T."/>
        </authorList>
    </citation>
    <scope>NUCLEOTIDE SEQUENCE [LARGE SCALE GENOMIC DNA]</scope>
    <source>
        <strain evidence="2">DSM 15288</strain>
    </source>
</reference>